<evidence type="ECO:0000256" key="8">
    <source>
        <dbReference type="SAM" id="MobiDB-lite"/>
    </source>
</evidence>
<feature type="active site" description="Glycyl thioester intermediate" evidence="7">
    <location>
        <position position="93"/>
    </location>
</feature>
<dbReference type="OrthoDB" id="10069349at2759"/>
<evidence type="ECO:0000256" key="1">
    <source>
        <dbReference type="ARBA" id="ARBA00022679"/>
    </source>
</evidence>
<protein>
    <recommendedName>
        <fullName evidence="3">Ubiquitin-conjugating enzyme E2 2</fullName>
    </recommendedName>
    <alternativeName>
        <fullName evidence="5">E2 ubiquitin-conjugating enzyme 2</fullName>
    </alternativeName>
    <alternativeName>
        <fullName evidence="6">Ubiquitin carrier protein UBC2</fullName>
    </alternativeName>
    <alternativeName>
        <fullName evidence="4">Ubiquitin-protein ligase UBC2</fullName>
    </alternativeName>
</protein>
<feature type="compositionally biased region" description="Acidic residues" evidence="8">
    <location>
        <begin position="266"/>
        <end position="278"/>
    </location>
</feature>
<feature type="region of interest" description="Disordered" evidence="8">
    <location>
        <begin position="415"/>
        <end position="439"/>
    </location>
</feature>
<dbReference type="InterPro" id="IPR023313">
    <property type="entry name" value="UBQ-conjugating_AS"/>
</dbReference>
<name>A0A9P4Q922_9PEZI</name>
<feature type="region of interest" description="Disordered" evidence="8">
    <location>
        <begin position="167"/>
        <end position="379"/>
    </location>
</feature>
<dbReference type="SMART" id="SM00212">
    <property type="entry name" value="UBCc"/>
    <property type="match status" value="1"/>
</dbReference>
<proteinExistence type="predicted"/>
<organism evidence="10 11">
    <name type="scientific">Polychaeton citri CBS 116435</name>
    <dbReference type="NCBI Taxonomy" id="1314669"/>
    <lineage>
        <taxon>Eukaryota</taxon>
        <taxon>Fungi</taxon>
        <taxon>Dikarya</taxon>
        <taxon>Ascomycota</taxon>
        <taxon>Pezizomycotina</taxon>
        <taxon>Dothideomycetes</taxon>
        <taxon>Dothideomycetidae</taxon>
        <taxon>Capnodiales</taxon>
        <taxon>Capnodiaceae</taxon>
        <taxon>Polychaeton</taxon>
    </lineage>
</organism>
<dbReference type="Pfam" id="PF00179">
    <property type="entry name" value="UQ_con"/>
    <property type="match status" value="1"/>
</dbReference>
<evidence type="ECO:0000259" key="9">
    <source>
        <dbReference type="PROSITE" id="PS50127"/>
    </source>
</evidence>
<feature type="compositionally biased region" description="Gly residues" evidence="8">
    <location>
        <begin position="415"/>
        <end position="427"/>
    </location>
</feature>
<dbReference type="EMBL" id="MU003780">
    <property type="protein sequence ID" value="KAF2722838.1"/>
    <property type="molecule type" value="Genomic_DNA"/>
</dbReference>
<dbReference type="PROSITE" id="PS50127">
    <property type="entry name" value="UBC_2"/>
    <property type="match status" value="1"/>
</dbReference>
<dbReference type="InterPro" id="IPR050113">
    <property type="entry name" value="Ub_conjugating_enzyme"/>
</dbReference>
<evidence type="ECO:0000256" key="3">
    <source>
        <dbReference type="ARBA" id="ARBA00039884"/>
    </source>
</evidence>
<feature type="compositionally biased region" description="Basic and acidic residues" evidence="8">
    <location>
        <begin position="349"/>
        <end position="359"/>
    </location>
</feature>
<evidence type="ECO:0000313" key="11">
    <source>
        <dbReference type="Proteomes" id="UP000799441"/>
    </source>
</evidence>
<comment type="caution">
    <text evidence="10">The sequence shown here is derived from an EMBL/GenBank/DDBJ whole genome shotgun (WGS) entry which is preliminary data.</text>
</comment>
<evidence type="ECO:0000256" key="6">
    <source>
        <dbReference type="ARBA" id="ARBA00042190"/>
    </source>
</evidence>
<keyword evidence="2" id="KW-0833">Ubl conjugation pathway</keyword>
<dbReference type="AlphaFoldDB" id="A0A9P4Q922"/>
<dbReference type="InterPro" id="IPR016135">
    <property type="entry name" value="UBQ-conjugating_enzyme/RWD"/>
</dbReference>
<feature type="compositionally biased region" description="Acidic residues" evidence="8">
    <location>
        <begin position="312"/>
        <end position="327"/>
    </location>
</feature>
<dbReference type="Gene3D" id="3.10.110.10">
    <property type="entry name" value="Ubiquitin Conjugating Enzyme"/>
    <property type="match status" value="1"/>
</dbReference>
<reference evidence="10" key="1">
    <citation type="journal article" date="2020" name="Stud. Mycol.">
        <title>101 Dothideomycetes genomes: a test case for predicting lifestyles and emergence of pathogens.</title>
        <authorList>
            <person name="Haridas S."/>
            <person name="Albert R."/>
            <person name="Binder M."/>
            <person name="Bloem J."/>
            <person name="Labutti K."/>
            <person name="Salamov A."/>
            <person name="Andreopoulos B."/>
            <person name="Baker S."/>
            <person name="Barry K."/>
            <person name="Bills G."/>
            <person name="Bluhm B."/>
            <person name="Cannon C."/>
            <person name="Castanera R."/>
            <person name="Culley D."/>
            <person name="Daum C."/>
            <person name="Ezra D."/>
            <person name="Gonzalez J."/>
            <person name="Henrissat B."/>
            <person name="Kuo A."/>
            <person name="Liang C."/>
            <person name="Lipzen A."/>
            <person name="Lutzoni F."/>
            <person name="Magnuson J."/>
            <person name="Mondo S."/>
            <person name="Nolan M."/>
            <person name="Ohm R."/>
            <person name="Pangilinan J."/>
            <person name="Park H.-J."/>
            <person name="Ramirez L."/>
            <person name="Alfaro M."/>
            <person name="Sun H."/>
            <person name="Tritt A."/>
            <person name="Yoshinaga Y."/>
            <person name="Zwiers L.-H."/>
            <person name="Turgeon B."/>
            <person name="Goodwin S."/>
            <person name="Spatafora J."/>
            <person name="Crous P."/>
            <person name="Grigoriev I."/>
        </authorList>
    </citation>
    <scope>NUCLEOTIDE SEQUENCE</scope>
    <source>
        <strain evidence="10">CBS 116435</strain>
    </source>
</reference>
<dbReference type="SUPFAM" id="SSF54495">
    <property type="entry name" value="UBC-like"/>
    <property type="match status" value="1"/>
</dbReference>
<accession>A0A9P4Q922</accession>
<dbReference type="PANTHER" id="PTHR24067">
    <property type="entry name" value="UBIQUITIN-CONJUGATING ENZYME E2"/>
    <property type="match status" value="1"/>
</dbReference>
<evidence type="ECO:0000256" key="7">
    <source>
        <dbReference type="PROSITE-ProRule" id="PRU10133"/>
    </source>
</evidence>
<dbReference type="InterPro" id="IPR000608">
    <property type="entry name" value="UBC"/>
</dbReference>
<feature type="domain" description="UBC core" evidence="9">
    <location>
        <begin position="4"/>
        <end position="155"/>
    </location>
</feature>
<sequence>MNSKSLRRLATEHANLHSQPLPPNYLFAPQSNDSDDLTSLDILLAGPEHTPFAAGVWRLHLSIPPNYPEHPPTAHFYTPIFHPNVDPQTGGVCVETLKRDWDSKLTLRDVLVTISCLLIQPNPDSALNAEAGALIQEGYESFDKRARLMTSIQAKVRGDLRDVVREAQRRGQEREEESEDEDVSSRGPVRQRRMTRRLRGTVAARRSNGSPSEVPARNRQQAVARHATNRPFVFQRGNDDVFGFGRIPTPRDSFDEQERSQRSAEWDDSTMMDADQENDETRSSSKPVMASPSKVATPRRPHATPVPLGELTVEEEFDEDISEDMEPEYPPSPKKSPSKSPMKQQPRRLLFDTRDRGEASRNVLFDTPNITPPNAMDTPLAADSELSISIQPSPSPHKLRMQQRNAFDGHSIRKQGGGLFGSHGTGSGIVRRKSPQARDMHDEKAMRAAELDAKLWRSCGGDLGRWNRGDFDGDVFKKTAGRW</sequence>
<keyword evidence="11" id="KW-1185">Reference proteome</keyword>
<evidence type="ECO:0000256" key="4">
    <source>
        <dbReference type="ARBA" id="ARBA00041569"/>
    </source>
</evidence>
<gene>
    <name evidence="10" type="ORF">K431DRAFT_265988</name>
</gene>
<evidence type="ECO:0000313" key="10">
    <source>
        <dbReference type="EMBL" id="KAF2722838.1"/>
    </source>
</evidence>
<dbReference type="GO" id="GO:0016740">
    <property type="term" value="F:transferase activity"/>
    <property type="evidence" value="ECO:0007669"/>
    <property type="project" value="UniProtKB-KW"/>
</dbReference>
<keyword evidence="1" id="KW-0808">Transferase</keyword>
<feature type="compositionally biased region" description="Basic and acidic residues" evidence="8">
    <location>
        <begin position="252"/>
        <end position="265"/>
    </location>
</feature>
<dbReference type="CDD" id="cd23804">
    <property type="entry name" value="UBCc_UBE2S"/>
    <property type="match status" value="1"/>
</dbReference>
<evidence type="ECO:0000256" key="2">
    <source>
        <dbReference type="ARBA" id="ARBA00022786"/>
    </source>
</evidence>
<dbReference type="PROSITE" id="PS00183">
    <property type="entry name" value="UBC_1"/>
    <property type="match status" value="1"/>
</dbReference>
<dbReference type="Proteomes" id="UP000799441">
    <property type="component" value="Unassembled WGS sequence"/>
</dbReference>
<evidence type="ECO:0000256" key="5">
    <source>
        <dbReference type="ARBA" id="ARBA00042179"/>
    </source>
</evidence>
<feature type="compositionally biased region" description="Basic residues" evidence="8">
    <location>
        <begin position="189"/>
        <end position="199"/>
    </location>
</feature>